<evidence type="ECO:0000256" key="1">
    <source>
        <dbReference type="ARBA" id="ARBA00022679"/>
    </source>
</evidence>
<evidence type="ECO:0000313" key="5">
    <source>
        <dbReference type="Proteomes" id="UP000010116"/>
    </source>
</evidence>
<evidence type="ECO:0000256" key="2">
    <source>
        <dbReference type="ARBA" id="ARBA00022777"/>
    </source>
</evidence>
<reference evidence="4 5" key="1">
    <citation type="journal article" date="2012" name="ISME J.">
        <title>Genomic insights to SAR86, an abundant and uncultivated marine bacterial lineage.</title>
        <authorList>
            <person name="Dupont C.L."/>
            <person name="Rusch D.B."/>
            <person name="Yooseph S."/>
            <person name="Lombardo M.J."/>
            <person name="Richter R.A."/>
            <person name="Valas R."/>
            <person name="Novotny M."/>
            <person name="Yee-Greenbaum J."/>
            <person name="Selengut J.D."/>
            <person name="Haft D.H."/>
            <person name="Halpern A.L."/>
            <person name="Lasken R.S."/>
            <person name="Nealson K."/>
            <person name="Friedman R."/>
            <person name="Venter J.C."/>
        </authorList>
    </citation>
    <scope>NUCLEOTIDE SEQUENCE [LARGE SCALE GENOMIC DNA]</scope>
</reference>
<organism evidence="4 5">
    <name type="scientific">SAR86 cluster bacterium SAR86B</name>
    <dbReference type="NCBI Taxonomy" id="1123867"/>
    <lineage>
        <taxon>Bacteria</taxon>
        <taxon>Pseudomonadati</taxon>
        <taxon>Pseudomonadota</taxon>
        <taxon>Gammaproteobacteria</taxon>
        <taxon>SAR86 cluster</taxon>
    </lineage>
</organism>
<dbReference type="HOGENOM" id="CLU_042582_1_0_6"/>
<dbReference type="InterPro" id="IPR050201">
    <property type="entry name" value="Bacterial_glucokinase"/>
</dbReference>
<gene>
    <name evidence="4" type="primary">glk</name>
    <name evidence="4" type="ORF">NT02SARS_1302</name>
</gene>
<dbReference type="GO" id="GO:0005829">
    <property type="term" value="C:cytosol"/>
    <property type="evidence" value="ECO:0007669"/>
    <property type="project" value="TreeGrafter"/>
</dbReference>
<dbReference type="Gene3D" id="3.40.367.20">
    <property type="match status" value="1"/>
</dbReference>
<dbReference type="GO" id="GO:0006096">
    <property type="term" value="P:glycolytic process"/>
    <property type="evidence" value="ECO:0007669"/>
    <property type="project" value="InterPro"/>
</dbReference>
<dbReference type="GO" id="GO:0004340">
    <property type="term" value="F:glucokinase activity"/>
    <property type="evidence" value="ECO:0007669"/>
    <property type="project" value="UniProtKB-EC"/>
</dbReference>
<dbReference type="EMBL" id="JH611193">
    <property type="protein sequence ID" value="EJP72461.1"/>
    <property type="molecule type" value="Genomic_DNA"/>
</dbReference>
<evidence type="ECO:0000256" key="3">
    <source>
        <dbReference type="RuleBase" id="RU004046"/>
    </source>
</evidence>
<keyword evidence="1 4" id="KW-0808">Transferase</keyword>
<dbReference type="InterPro" id="IPR043129">
    <property type="entry name" value="ATPase_NBD"/>
</dbReference>
<dbReference type="EC" id="2.7.1.2" evidence="4"/>
<dbReference type="SUPFAM" id="SSF53067">
    <property type="entry name" value="Actin-like ATPase domain"/>
    <property type="match status" value="1"/>
</dbReference>
<dbReference type="InterPro" id="IPR003836">
    <property type="entry name" value="Glucokinase"/>
</dbReference>
<sequence length="306" mass="33988">MSEILLIDIGGTNIRYAYSDGNLESLTGTNKIKLSCIKGFDNILEDLTDQKEISSLVISVAGPKINGSITMTNRDFTINEAELKNKFQFESCHLLNDWESIGYSLSTFKESDVSIIKPGIEFNSNSFFIGPGTGLGAALLIGDKNVIPTEIGNTTGLTKALLRNYNIDNDDHFRTLEDVLSGKAISSIYEYKTGERLTSEDIVARYGADDEYANLVVNGFIKSLAETISDMALTFISGKGVYIAGSLMRSIVKIMEQDKFIEYFYGDKKLVHLQILEMVKIGLIEREHACLHGNLNFYKKNINKVN</sequence>
<dbReference type="GO" id="GO:0005524">
    <property type="term" value="F:ATP binding"/>
    <property type="evidence" value="ECO:0007669"/>
    <property type="project" value="InterPro"/>
</dbReference>
<name>J5KHN8_9GAMM</name>
<dbReference type="PANTHER" id="PTHR47690">
    <property type="entry name" value="GLUCOKINASE"/>
    <property type="match status" value="1"/>
</dbReference>
<dbReference type="Proteomes" id="UP000010116">
    <property type="component" value="Unassembled WGS sequence"/>
</dbReference>
<evidence type="ECO:0000313" key="4">
    <source>
        <dbReference type="EMBL" id="EJP72461.1"/>
    </source>
</evidence>
<protein>
    <submittedName>
        <fullName evidence="4">Glucokinase</fullName>
        <ecNumber evidence="4">2.7.1.2</ecNumber>
    </submittedName>
</protein>
<comment type="similarity">
    <text evidence="3">Belongs to the bacterial glucokinase family.</text>
</comment>
<dbReference type="CDD" id="cd24008">
    <property type="entry name" value="ASKHA_NBD_GLK"/>
    <property type="match status" value="1"/>
</dbReference>
<dbReference type="AlphaFoldDB" id="J5KHN8"/>
<keyword evidence="2 4" id="KW-0418">Kinase</keyword>
<dbReference type="Gene3D" id="3.30.420.40">
    <property type="match status" value="1"/>
</dbReference>
<dbReference type="PANTHER" id="PTHR47690:SF1">
    <property type="entry name" value="GLUCOKINASE"/>
    <property type="match status" value="1"/>
</dbReference>
<proteinExistence type="inferred from homology"/>
<accession>J5KHN8</accession>
<dbReference type="GO" id="GO:0005536">
    <property type="term" value="F:D-glucose binding"/>
    <property type="evidence" value="ECO:0007669"/>
    <property type="project" value="InterPro"/>
</dbReference>
<dbReference type="Pfam" id="PF02685">
    <property type="entry name" value="Glucokinase"/>
    <property type="match status" value="1"/>
</dbReference>